<keyword evidence="13" id="KW-1185">Reference proteome</keyword>
<dbReference type="SUPFAM" id="SSF56601">
    <property type="entry name" value="beta-lactamase/transpeptidase-like"/>
    <property type="match status" value="1"/>
</dbReference>
<keyword evidence="10" id="KW-1133">Transmembrane helix</keyword>
<dbReference type="GO" id="GO:0009002">
    <property type="term" value="F:serine-type D-Ala-D-Ala carboxypeptidase activity"/>
    <property type="evidence" value="ECO:0007669"/>
    <property type="project" value="InterPro"/>
</dbReference>
<dbReference type="Gene3D" id="3.40.710.10">
    <property type="entry name" value="DD-peptidase/beta-lactamase superfamily"/>
    <property type="match status" value="1"/>
</dbReference>
<dbReference type="PANTHER" id="PTHR21581">
    <property type="entry name" value="D-ALANYL-D-ALANINE CARBOXYPEPTIDASE"/>
    <property type="match status" value="1"/>
</dbReference>
<evidence type="ECO:0000256" key="4">
    <source>
        <dbReference type="ARBA" id="ARBA00022960"/>
    </source>
</evidence>
<feature type="active site" description="Proton acceptor" evidence="7">
    <location>
        <position position="74"/>
    </location>
</feature>
<reference evidence="12 13" key="1">
    <citation type="submission" date="2018-07" db="EMBL/GenBank/DDBJ databases">
        <title>Genomic Encyclopedia of Type Strains, Phase III (KMG-III): the genomes of soil and plant-associated and newly described type strains.</title>
        <authorList>
            <person name="Whitman W."/>
        </authorList>
    </citation>
    <scope>NUCLEOTIDE SEQUENCE [LARGE SCALE GENOMIC DNA]</scope>
    <source>
        <strain evidence="12 13">CECT 7287</strain>
    </source>
</reference>
<dbReference type="PANTHER" id="PTHR21581:SF6">
    <property type="entry name" value="TRAFFICKING PROTEIN PARTICLE COMPLEX SUBUNIT 12"/>
    <property type="match status" value="1"/>
</dbReference>
<feature type="domain" description="Peptidase S11 D-alanyl-D-alanine carboxypeptidase A N-terminal" evidence="11">
    <location>
        <begin position="36"/>
        <end position="261"/>
    </location>
</feature>
<dbReference type="GO" id="GO:0071555">
    <property type="term" value="P:cell wall organization"/>
    <property type="evidence" value="ECO:0007669"/>
    <property type="project" value="UniProtKB-KW"/>
</dbReference>
<keyword evidence="2" id="KW-0732">Signal</keyword>
<evidence type="ECO:0000259" key="11">
    <source>
        <dbReference type="Pfam" id="PF00768"/>
    </source>
</evidence>
<evidence type="ECO:0000256" key="2">
    <source>
        <dbReference type="ARBA" id="ARBA00022729"/>
    </source>
</evidence>
<dbReference type="InterPro" id="IPR001967">
    <property type="entry name" value="Peptidase_S11_N"/>
</dbReference>
<dbReference type="Pfam" id="PF00768">
    <property type="entry name" value="Peptidase_S11"/>
    <property type="match status" value="1"/>
</dbReference>
<dbReference type="InterPro" id="IPR012338">
    <property type="entry name" value="Beta-lactam/transpept-like"/>
</dbReference>
<dbReference type="PRINTS" id="PR00725">
    <property type="entry name" value="DADACBPTASE1"/>
</dbReference>
<keyword evidence="3" id="KW-0378">Hydrolase</keyword>
<evidence type="ECO:0000256" key="1">
    <source>
        <dbReference type="ARBA" id="ARBA00007164"/>
    </source>
</evidence>
<evidence type="ECO:0000256" key="6">
    <source>
        <dbReference type="ARBA" id="ARBA00023316"/>
    </source>
</evidence>
<evidence type="ECO:0000256" key="7">
    <source>
        <dbReference type="PIRSR" id="PIRSR618044-1"/>
    </source>
</evidence>
<evidence type="ECO:0000313" key="13">
    <source>
        <dbReference type="Proteomes" id="UP000256977"/>
    </source>
</evidence>
<keyword evidence="12" id="KW-0121">Carboxypeptidase</keyword>
<evidence type="ECO:0000256" key="5">
    <source>
        <dbReference type="ARBA" id="ARBA00022984"/>
    </source>
</evidence>
<dbReference type="InterPro" id="IPR018044">
    <property type="entry name" value="Peptidase_S11"/>
</dbReference>
<organism evidence="12 13">
    <name type="scientific">Cohnella phaseoli</name>
    <dbReference type="NCBI Taxonomy" id="456490"/>
    <lineage>
        <taxon>Bacteria</taxon>
        <taxon>Bacillati</taxon>
        <taxon>Bacillota</taxon>
        <taxon>Bacilli</taxon>
        <taxon>Bacillales</taxon>
        <taxon>Paenibacillaceae</taxon>
        <taxon>Cohnella</taxon>
    </lineage>
</organism>
<comment type="similarity">
    <text evidence="1 9">Belongs to the peptidase S11 family.</text>
</comment>
<proteinExistence type="inferred from homology"/>
<dbReference type="EMBL" id="QRDZ01000013">
    <property type="protein sequence ID" value="RED76082.1"/>
    <property type="molecule type" value="Genomic_DNA"/>
</dbReference>
<dbReference type="AlphaFoldDB" id="A0A3D9JPX7"/>
<sequence>MIFVLQHVFRVLLVIVFLSGLVGHPTNMQAAENRQDPQELDIHAKSAILIDGLTGTILFAKNENQTYYPASITKIVTGIVALEASSPDEIVTVSKEARYEDGTRVFLAEGEQVPMMKLIEGLLMNSGNDAATAIAEHIDGSKEVFAQRMNQLVTEKIGLKNTQFRNPHGLFDSEHYTTAKDMALIAQYAMKNPDFRRIVSTKTKPWNGEEWKSNLVNHNKLLWTYDGATGIKNGFTDESRFTLVGSAMRNGMELIGVVMKSATSNESYSDITQLLDYGFGNYERKQIMAANETKTYSAGEIITAFVTKDPIIVTVRKDEVLQVTLDEVGNLSVKEGVNPSRIISRLSPIEVAEPKPTPDPELEIKNETNVWRILITVLWFLMNLFIGMVAWAIKEKRKTS</sequence>
<keyword evidence="6" id="KW-0961">Cell wall biogenesis/degradation</keyword>
<evidence type="ECO:0000313" key="12">
    <source>
        <dbReference type="EMBL" id="RED76082.1"/>
    </source>
</evidence>
<comment type="caution">
    <text evidence="12">The sequence shown here is derived from an EMBL/GenBank/DDBJ whole genome shotgun (WGS) entry which is preliminary data.</text>
</comment>
<dbReference type="GO" id="GO:0006508">
    <property type="term" value="P:proteolysis"/>
    <property type="evidence" value="ECO:0007669"/>
    <property type="project" value="InterPro"/>
</dbReference>
<accession>A0A3D9JPX7</accession>
<dbReference type="GO" id="GO:0008360">
    <property type="term" value="P:regulation of cell shape"/>
    <property type="evidence" value="ECO:0007669"/>
    <property type="project" value="UniProtKB-KW"/>
</dbReference>
<feature type="active site" description="Acyl-ester intermediate" evidence="7">
    <location>
        <position position="71"/>
    </location>
</feature>
<protein>
    <submittedName>
        <fullName evidence="12">D-alanyl-D-alanine carboxypeptidase/D-alanyl-D-alanine carboxypeptidase (Penicillin-binding protein 5/6)</fullName>
    </submittedName>
</protein>
<evidence type="ECO:0000256" key="8">
    <source>
        <dbReference type="PIRSR" id="PIRSR618044-2"/>
    </source>
</evidence>
<keyword evidence="10" id="KW-0472">Membrane</keyword>
<evidence type="ECO:0000256" key="9">
    <source>
        <dbReference type="RuleBase" id="RU004016"/>
    </source>
</evidence>
<feature type="active site" evidence="7">
    <location>
        <position position="126"/>
    </location>
</feature>
<gene>
    <name evidence="12" type="ORF">DFP98_113142</name>
</gene>
<dbReference type="GO" id="GO:0009252">
    <property type="term" value="P:peptidoglycan biosynthetic process"/>
    <property type="evidence" value="ECO:0007669"/>
    <property type="project" value="UniProtKB-KW"/>
</dbReference>
<feature type="transmembrane region" description="Helical" evidence="10">
    <location>
        <begin position="370"/>
        <end position="393"/>
    </location>
</feature>
<keyword evidence="4" id="KW-0133">Cell shape</keyword>
<keyword evidence="10" id="KW-0812">Transmembrane</keyword>
<name>A0A3D9JPX7_9BACL</name>
<evidence type="ECO:0000256" key="3">
    <source>
        <dbReference type="ARBA" id="ARBA00022801"/>
    </source>
</evidence>
<keyword evidence="12" id="KW-0645">Protease</keyword>
<dbReference type="Proteomes" id="UP000256977">
    <property type="component" value="Unassembled WGS sequence"/>
</dbReference>
<evidence type="ECO:0000256" key="10">
    <source>
        <dbReference type="SAM" id="Phobius"/>
    </source>
</evidence>
<dbReference type="RefSeq" id="WP_246016578.1">
    <property type="nucleotide sequence ID" value="NZ_QRDZ01000013.1"/>
</dbReference>
<feature type="binding site" evidence="8">
    <location>
        <position position="232"/>
    </location>
    <ligand>
        <name>substrate</name>
    </ligand>
</feature>
<keyword evidence="5" id="KW-0573">Peptidoglycan synthesis</keyword>